<reference evidence="1 2" key="1">
    <citation type="submission" date="2020-04" db="EMBL/GenBank/DDBJ databases">
        <title>Complete genome of a Psychrophilic, Marine, Gas Vacuolate Bacterium Polaromonas vacuolata KCTC 22033T.</title>
        <authorList>
            <person name="Hwang K."/>
            <person name="Kim K.M."/>
        </authorList>
    </citation>
    <scope>NUCLEOTIDE SEQUENCE [LARGE SCALE GENOMIC DNA]</scope>
    <source>
        <strain evidence="1 2">KCTC 22033</strain>
    </source>
</reference>
<accession>A0A6H2HA42</accession>
<dbReference type="EMBL" id="CP051461">
    <property type="protein sequence ID" value="QJC56739.1"/>
    <property type="molecule type" value="Genomic_DNA"/>
</dbReference>
<evidence type="ECO:0000313" key="1">
    <source>
        <dbReference type="EMBL" id="QJC56739.1"/>
    </source>
</evidence>
<organism evidence="1 2">
    <name type="scientific">Polaromonas vacuolata</name>
    <dbReference type="NCBI Taxonomy" id="37448"/>
    <lineage>
        <taxon>Bacteria</taxon>
        <taxon>Pseudomonadati</taxon>
        <taxon>Pseudomonadota</taxon>
        <taxon>Betaproteobacteria</taxon>
        <taxon>Burkholderiales</taxon>
        <taxon>Comamonadaceae</taxon>
        <taxon>Polaromonas</taxon>
    </lineage>
</organism>
<keyword evidence="2" id="KW-1185">Reference proteome</keyword>
<dbReference type="KEGG" id="pvac:HC248_02049"/>
<evidence type="ECO:0000313" key="2">
    <source>
        <dbReference type="Proteomes" id="UP000502041"/>
    </source>
</evidence>
<dbReference type="Proteomes" id="UP000502041">
    <property type="component" value="Chromosome"/>
</dbReference>
<sequence length="119" mass="12938">MVLVVIMLGVMLSSVGMTNSHGIASIAALHEAAPSLLVVAQDHAHEHSHDYADHDEVMSVAEQDLGSDHPHHDLDHSHDTAAHLPQALRASLAPRLSWDALVLGMNTDQSFRRYRPPMG</sequence>
<gene>
    <name evidence="1" type="ORF">HC248_02049</name>
</gene>
<proteinExistence type="predicted"/>
<name>A0A6H2HA42_9BURK</name>
<dbReference type="AlphaFoldDB" id="A0A6H2HA42"/>
<protein>
    <submittedName>
        <fullName evidence="1">Uncharacterized protein</fullName>
    </submittedName>
</protein>